<evidence type="ECO:0000313" key="2">
    <source>
        <dbReference type="Proteomes" id="UP000605992"/>
    </source>
</evidence>
<gene>
    <name evidence="1" type="ORF">Pth03_69050</name>
</gene>
<accession>A0A8J4DDQ4</accession>
<comment type="caution">
    <text evidence="1">The sequence shown here is derived from an EMBL/GenBank/DDBJ whole genome shotgun (WGS) entry which is preliminary data.</text>
</comment>
<name>A0A8J4DDQ4_9ACTN</name>
<sequence>MAPTTPGTRAALYQILADSPSVKVTGQITDRQGRTGMAVSAYCATDGITSRLVVDPATAQLLDSEVLPGTLAEHSTGDYVSLERQGWVNRIGVAPKDS</sequence>
<reference evidence="1" key="1">
    <citation type="submission" date="2021-01" db="EMBL/GenBank/DDBJ databases">
        <title>Whole genome shotgun sequence of Planotetraspora thailandica NBRC 104271.</title>
        <authorList>
            <person name="Komaki H."/>
            <person name="Tamura T."/>
        </authorList>
    </citation>
    <scope>NUCLEOTIDE SEQUENCE</scope>
    <source>
        <strain evidence="1">NBRC 104271</strain>
    </source>
</reference>
<protein>
    <submittedName>
        <fullName evidence="1">Uncharacterized protein</fullName>
    </submittedName>
</protein>
<proteinExistence type="predicted"/>
<dbReference type="EMBL" id="BOOR01000066">
    <property type="protein sequence ID" value="GII58516.1"/>
    <property type="molecule type" value="Genomic_DNA"/>
</dbReference>
<evidence type="ECO:0000313" key="1">
    <source>
        <dbReference type="EMBL" id="GII58516.1"/>
    </source>
</evidence>
<organism evidence="1 2">
    <name type="scientific">Planotetraspora thailandica</name>
    <dbReference type="NCBI Taxonomy" id="487172"/>
    <lineage>
        <taxon>Bacteria</taxon>
        <taxon>Bacillati</taxon>
        <taxon>Actinomycetota</taxon>
        <taxon>Actinomycetes</taxon>
        <taxon>Streptosporangiales</taxon>
        <taxon>Streptosporangiaceae</taxon>
        <taxon>Planotetraspora</taxon>
    </lineage>
</organism>
<dbReference type="AlphaFoldDB" id="A0A8J4DDQ4"/>
<dbReference type="RefSeq" id="WP_203948616.1">
    <property type="nucleotide sequence ID" value="NZ_BOOR01000066.1"/>
</dbReference>
<keyword evidence="2" id="KW-1185">Reference proteome</keyword>
<dbReference type="Proteomes" id="UP000605992">
    <property type="component" value="Unassembled WGS sequence"/>
</dbReference>